<keyword evidence="1" id="KW-0812">Transmembrane</keyword>
<comment type="caution">
    <text evidence="3">The sequence shown here is derived from an EMBL/GenBank/DDBJ whole genome shotgun (WGS) entry which is preliminary data.</text>
</comment>
<organism evidence="3 4">
    <name type="scientific">Arthrospiribacter ruber</name>
    <dbReference type="NCBI Taxonomy" id="2487934"/>
    <lineage>
        <taxon>Bacteria</taxon>
        <taxon>Pseudomonadati</taxon>
        <taxon>Bacteroidota</taxon>
        <taxon>Cytophagia</taxon>
        <taxon>Cytophagales</taxon>
        <taxon>Cyclobacteriaceae</taxon>
        <taxon>Arthrospiribacter</taxon>
    </lineage>
</organism>
<reference evidence="3 4" key="1">
    <citation type="journal article" date="2020" name="Syst. Appl. Microbiol.">
        <title>Arthrospiribacter ruber gen. nov., sp. nov., a novel bacterium isolated from Arthrospira cultures.</title>
        <authorList>
            <person name="Waleron M."/>
            <person name="Misztak A."/>
            <person name="Waleron M.M."/>
            <person name="Furmaniak M."/>
            <person name="Mrozik A."/>
            <person name="Waleron K."/>
        </authorList>
    </citation>
    <scope>NUCLEOTIDE SEQUENCE [LARGE SCALE GENOMIC DNA]</scope>
    <source>
        <strain evidence="3 4">DPMB0001</strain>
    </source>
</reference>
<sequence>MTSHKTKMKAYWKRNLQLLLILLSIWFTVSFGFGILLVDQLNQIKIGGFKLGFWFAQQGSIYAFVLLIFVYVYQMNQLDKEFDVNEE</sequence>
<keyword evidence="1" id="KW-1133">Transmembrane helix</keyword>
<proteinExistence type="predicted"/>
<protein>
    <submittedName>
        <fullName evidence="3">DUF4212 domain-containing protein</fullName>
    </submittedName>
</protein>
<dbReference type="AlphaFoldDB" id="A0A951IXS4"/>
<dbReference type="RefSeq" id="WP_219291681.1">
    <property type="nucleotide sequence ID" value="NZ_RPHB01000007.1"/>
</dbReference>
<dbReference type="InterPro" id="IPR019886">
    <property type="entry name" value="Na_symporter_ssu"/>
</dbReference>
<dbReference type="Pfam" id="PF13937">
    <property type="entry name" value="DUF4212"/>
    <property type="match status" value="1"/>
</dbReference>
<gene>
    <name evidence="3" type="ORF">EGN73_15250</name>
</gene>
<evidence type="ECO:0000256" key="1">
    <source>
        <dbReference type="SAM" id="Phobius"/>
    </source>
</evidence>
<accession>A0A951IXS4</accession>
<dbReference type="EMBL" id="RPHB01000007">
    <property type="protein sequence ID" value="MBW3469155.1"/>
    <property type="molecule type" value="Genomic_DNA"/>
</dbReference>
<keyword evidence="1" id="KW-0472">Membrane</keyword>
<dbReference type="Proteomes" id="UP000727490">
    <property type="component" value="Unassembled WGS sequence"/>
</dbReference>
<dbReference type="NCBIfam" id="TIGR03647">
    <property type="entry name" value="Na_symport_sm"/>
    <property type="match status" value="1"/>
</dbReference>
<name>A0A951IXS4_9BACT</name>
<keyword evidence="4" id="KW-1185">Reference proteome</keyword>
<feature type="domain" description="Sodium symporter small subunit" evidence="2">
    <location>
        <begin position="9"/>
        <end position="85"/>
    </location>
</feature>
<evidence type="ECO:0000313" key="4">
    <source>
        <dbReference type="Proteomes" id="UP000727490"/>
    </source>
</evidence>
<evidence type="ECO:0000259" key="2">
    <source>
        <dbReference type="Pfam" id="PF13937"/>
    </source>
</evidence>
<feature type="transmembrane region" description="Helical" evidence="1">
    <location>
        <begin position="51"/>
        <end position="73"/>
    </location>
</feature>
<evidence type="ECO:0000313" key="3">
    <source>
        <dbReference type="EMBL" id="MBW3469155.1"/>
    </source>
</evidence>